<dbReference type="PANTHER" id="PTHR23501:SF107">
    <property type="entry name" value="TRANSPORTER, PUTATIVE (AFU_ORTHOLOGUE AFUA_7G04730)-RELATED"/>
    <property type="match status" value="1"/>
</dbReference>
<evidence type="ECO:0000256" key="2">
    <source>
        <dbReference type="ARBA" id="ARBA00008335"/>
    </source>
</evidence>
<evidence type="ECO:0000313" key="10">
    <source>
        <dbReference type="Proteomes" id="UP001220324"/>
    </source>
</evidence>
<dbReference type="PANTHER" id="PTHR23501">
    <property type="entry name" value="MAJOR FACILITATOR SUPERFAMILY"/>
    <property type="match status" value="1"/>
</dbReference>
<organism evidence="9 10">
    <name type="scientific">Penicillium frequentans</name>
    <dbReference type="NCBI Taxonomy" id="3151616"/>
    <lineage>
        <taxon>Eukaryota</taxon>
        <taxon>Fungi</taxon>
        <taxon>Dikarya</taxon>
        <taxon>Ascomycota</taxon>
        <taxon>Pezizomycotina</taxon>
        <taxon>Eurotiomycetes</taxon>
        <taxon>Eurotiomycetidae</taxon>
        <taxon>Eurotiales</taxon>
        <taxon>Aspergillaceae</taxon>
        <taxon>Penicillium</taxon>
    </lineage>
</organism>
<proteinExistence type="inferred from homology"/>
<dbReference type="Proteomes" id="UP001220324">
    <property type="component" value="Unassembled WGS sequence"/>
</dbReference>
<feature type="transmembrane region" description="Helical" evidence="8">
    <location>
        <begin position="298"/>
        <end position="322"/>
    </location>
</feature>
<comment type="similarity">
    <text evidence="2">Belongs to the major facilitator superfamily.</text>
</comment>
<dbReference type="Pfam" id="PF07690">
    <property type="entry name" value="MFS_1"/>
    <property type="match status" value="1"/>
</dbReference>
<reference evidence="9 10" key="1">
    <citation type="journal article" date="2023" name="IMA Fungus">
        <title>Comparative genomic study of the Penicillium genus elucidates a diverse pangenome and 15 lateral gene transfer events.</title>
        <authorList>
            <person name="Petersen C."/>
            <person name="Sorensen T."/>
            <person name="Nielsen M.R."/>
            <person name="Sondergaard T.E."/>
            <person name="Sorensen J.L."/>
            <person name="Fitzpatrick D.A."/>
            <person name="Frisvad J.C."/>
            <person name="Nielsen K.L."/>
        </authorList>
    </citation>
    <scope>NUCLEOTIDE SEQUENCE [LARGE SCALE GENOMIC DNA]</scope>
    <source>
        <strain evidence="9 10">IBT 35679</strain>
    </source>
</reference>
<accession>A0AAD6CM54</accession>
<evidence type="ECO:0000256" key="6">
    <source>
        <dbReference type="ARBA" id="ARBA00023136"/>
    </source>
</evidence>
<keyword evidence="4 8" id="KW-0812">Transmembrane</keyword>
<feature type="transmembrane region" description="Helical" evidence="8">
    <location>
        <begin position="367"/>
        <end position="384"/>
    </location>
</feature>
<evidence type="ECO:0000256" key="1">
    <source>
        <dbReference type="ARBA" id="ARBA00004141"/>
    </source>
</evidence>
<feature type="region of interest" description="Disordered" evidence="7">
    <location>
        <begin position="1"/>
        <end position="45"/>
    </location>
</feature>
<evidence type="ECO:0000256" key="7">
    <source>
        <dbReference type="SAM" id="MobiDB-lite"/>
    </source>
</evidence>
<gene>
    <name evidence="9" type="ORF">N7494_012742</name>
</gene>
<evidence type="ECO:0008006" key="11">
    <source>
        <dbReference type="Google" id="ProtNLM"/>
    </source>
</evidence>
<feature type="compositionally biased region" description="Basic and acidic residues" evidence="7">
    <location>
        <begin position="7"/>
        <end position="16"/>
    </location>
</feature>
<feature type="transmembrane region" description="Helical" evidence="8">
    <location>
        <begin position="155"/>
        <end position="172"/>
    </location>
</feature>
<feature type="transmembrane region" description="Helical" evidence="8">
    <location>
        <begin position="214"/>
        <end position="236"/>
    </location>
</feature>
<feature type="transmembrane region" description="Helical" evidence="8">
    <location>
        <begin position="86"/>
        <end position="104"/>
    </location>
</feature>
<evidence type="ECO:0000256" key="4">
    <source>
        <dbReference type="ARBA" id="ARBA00022692"/>
    </source>
</evidence>
<feature type="transmembrane region" description="Helical" evidence="8">
    <location>
        <begin position="124"/>
        <end position="143"/>
    </location>
</feature>
<dbReference type="EMBL" id="JAQIZZ010000008">
    <property type="protein sequence ID" value="KAJ5526092.1"/>
    <property type="molecule type" value="Genomic_DNA"/>
</dbReference>
<feature type="transmembrane region" description="Helical" evidence="8">
    <location>
        <begin position="459"/>
        <end position="481"/>
    </location>
</feature>
<dbReference type="InterPro" id="IPR036259">
    <property type="entry name" value="MFS_trans_sf"/>
</dbReference>
<dbReference type="SUPFAM" id="SSF103473">
    <property type="entry name" value="MFS general substrate transporter"/>
    <property type="match status" value="1"/>
</dbReference>
<keyword evidence="5 8" id="KW-1133">Transmembrane helix</keyword>
<protein>
    <recommendedName>
        <fullName evidence="11">Siderophore iron transporter mirB</fullName>
    </recommendedName>
</protein>
<keyword evidence="3" id="KW-0813">Transport</keyword>
<sequence>MGVVDTIRGRDEDGRTSKPFLPPPDYEDETIKQEPPANDITDLPGEESLEWHDEKEVQAHPDQINPNADIGLQKAEAAALVYTKKVVFGIYGWIWVCYFMLAFHQTMLTNLSQYVLGSFNAAPQVTTAYITSAIVGGVLKLPLGKTLNLWGRAEGLFVSVVFYLVGMIILAACNGPSSFAAGYTLYWVGYYFIYLILEIFIADTTGLRNRAWAFAFSTTPFICTAFTAPLAVTSFIKTSGWRWGFGVFAIVQPFVFIPLCVVFKIYEKKAQRLGLFKREPSGRTMLQSIIHYIHEFDVIGACIIMAAFILFLLPFSLTSYGLAGYSSAKFIAMLVIGFCLFPAFGIWEKYFARKHFIRWEIFKNRSIAGACLLSLVLFFSFDLWDTYFQAFLLVVYDLGYTKAGYLMQTYNVGSCFWSVVMGLYIYKTKHFKWACLCFGLPLMMLGSGLMIYFRGADQSIGYIIMCQIFIAFAGGTLVIGNDMAAMAGGDREGIPLALSLISLFNNVGSSIGYAVCAAIYNNTYLGALRSRLPADQQANAEAIFEGSFVTQLKYPVGSPVREAAAYAWGFSQRMNCIASTCILVLGIPAILMWKNFNVDKKQVKGTVI</sequence>
<feature type="transmembrane region" description="Helical" evidence="8">
    <location>
        <begin position="184"/>
        <end position="202"/>
    </location>
</feature>
<feature type="transmembrane region" description="Helical" evidence="8">
    <location>
        <begin position="328"/>
        <end position="347"/>
    </location>
</feature>
<feature type="transmembrane region" description="Helical" evidence="8">
    <location>
        <begin position="404"/>
        <end position="426"/>
    </location>
</feature>
<feature type="transmembrane region" description="Helical" evidence="8">
    <location>
        <begin position="433"/>
        <end position="453"/>
    </location>
</feature>
<feature type="transmembrane region" description="Helical" evidence="8">
    <location>
        <begin position="493"/>
        <end position="520"/>
    </location>
</feature>
<evidence type="ECO:0000256" key="8">
    <source>
        <dbReference type="SAM" id="Phobius"/>
    </source>
</evidence>
<name>A0AAD6CM54_9EURO</name>
<dbReference type="FunFam" id="1.20.1250.20:FF:000284">
    <property type="entry name" value="Siderophore iron transporter mirB"/>
    <property type="match status" value="1"/>
</dbReference>
<keyword evidence="6 8" id="KW-0472">Membrane</keyword>
<dbReference type="AlphaFoldDB" id="A0AAD6CM54"/>
<evidence type="ECO:0000256" key="3">
    <source>
        <dbReference type="ARBA" id="ARBA00022448"/>
    </source>
</evidence>
<dbReference type="InterPro" id="IPR011701">
    <property type="entry name" value="MFS"/>
</dbReference>
<dbReference type="GO" id="GO:0022857">
    <property type="term" value="F:transmembrane transporter activity"/>
    <property type="evidence" value="ECO:0007669"/>
    <property type="project" value="InterPro"/>
</dbReference>
<comment type="subcellular location">
    <subcellularLocation>
        <location evidence="1">Membrane</location>
        <topology evidence="1">Multi-pass membrane protein</topology>
    </subcellularLocation>
</comment>
<comment type="caution">
    <text evidence="9">The sequence shown here is derived from an EMBL/GenBank/DDBJ whole genome shotgun (WGS) entry which is preliminary data.</text>
</comment>
<feature type="transmembrane region" description="Helical" evidence="8">
    <location>
        <begin position="577"/>
        <end position="596"/>
    </location>
</feature>
<evidence type="ECO:0000256" key="5">
    <source>
        <dbReference type="ARBA" id="ARBA00022989"/>
    </source>
</evidence>
<dbReference type="Gene3D" id="1.20.1250.20">
    <property type="entry name" value="MFS general substrate transporter like domains"/>
    <property type="match status" value="2"/>
</dbReference>
<evidence type="ECO:0000313" key="9">
    <source>
        <dbReference type="EMBL" id="KAJ5526092.1"/>
    </source>
</evidence>
<feature type="transmembrane region" description="Helical" evidence="8">
    <location>
        <begin position="242"/>
        <end position="266"/>
    </location>
</feature>
<keyword evidence="10" id="KW-1185">Reference proteome</keyword>
<dbReference type="GO" id="GO:0005886">
    <property type="term" value="C:plasma membrane"/>
    <property type="evidence" value="ECO:0007669"/>
    <property type="project" value="TreeGrafter"/>
</dbReference>